<reference evidence="4" key="1">
    <citation type="submission" date="2020-01" db="EMBL/GenBank/DDBJ databases">
        <title>Phosphoaccumulans saitamaens gen. nov., sp. nov., a polyphosphate accumulating bacterium isolated from surface river water.</title>
        <authorList>
            <person name="Watanabe K."/>
            <person name="Suda W."/>
        </authorList>
    </citation>
    <scope>NUCLEOTIDE SEQUENCE [LARGE SCALE GENOMIC DNA]</scope>
    <source>
        <strain evidence="4">ICHIAU1</strain>
    </source>
</reference>
<protein>
    <submittedName>
        <fullName evidence="3">Uncharacterized protein</fullName>
    </submittedName>
</protein>
<accession>A0A679I402</accession>
<dbReference type="Proteomes" id="UP000463961">
    <property type="component" value="Chromosome"/>
</dbReference>
<organism evidence="3 4">
    <name type="scientific">Fluviibacter phosphoraccumulans</name>
    <dbReference type="NCBI Taxonomy" id="1751046"/>
    <lineage>
        <taxon>Bacteria</taxon>
        <taxon>Pseudomonadati</taxon>
        <taxon>Pseudomonadota</taxon>
        <taxon>Betaproteobacteria</taxon>
        <taxon>Rhodocyclales</taxon>
        <taxon>Fluviibacteraceae</taxon>
        <taxon>Fluviibacter</taxon>
    </lineage>
</organism>
<sequence>MHKLLLLLLTSISGLALGQDSNFDREFSRFDKDFERLNNWKAETPASKKLKRAPASAPAKAVEQGVTPLDDNSQKVPVAEDADASDKPAASTSEDAATSAPAKTSALHKSLPKGAKVEKLARNDLLGHQISDPVMRKKIQDLYKRQDVVVQQYILPTN</sequence>
<proteinExistence type="predicted"/>
<evidence type="ECO:0000313" key="4">
    <source>
        <dbReference type="Proteomes" id="UP000463961"/>
    </source>
</evidence>
<feature type="chain" id="PRO_5043602080" evidence="2">
    <location>
        <begin position="19"/>
        <end position="158"/>
    </location>
</feature>
<dbReference type="AlphaFoldDB" id="A0A679I402"/>
<keyword evidence="4" id="KW-1185">Reference proteome</keyword>
<evidence type="ECO:0000256" key="1">
    <source>
        <dbReference type="SAM" id="MobiDB-lite"/>
    </source>
</evidence>
<feature type="region of interest" description="Disordered" evidence="1">
    <location>
        <begin position="45"/>
        <end position="114"/>
    </location>
</feature>
<gene>
    <name evidence="3" type="ORF">ICHIAU1_15090</name>
</gene>
<dbReference type="RefSeq" id="WP_162050061.1">
    <property type="nucleotide sequence ID" value="NZ_AP019011.1"/>
</dbReference>
<evidence type="ECO:0000313" key="3">
    <source>
        <dbReference type="EMBL" id="BBU69226.1"/>
    </source>
</evidence>
<keyword evidence="2" id="KW-0732">Signal</keyword>
<name>A0A679I402_9RHOO</name>
<dbReference type="EMBL" id="AP022345">
    <property type="protein sequence ID" value="BBU69226.1"/>
    <property type="molecule type" value="Genomic_DNA"/>
</dbReference>
<evidence type="ECO:0000256" key="2">
    <source>
        <dbReference type="SAM" id="SignalP"/>
    </source>
</evidence>
<feature type="compositionally biased region" description="Low complexity" evidence="1">
    <location>
        <begin position="88"/>
        <end position="102"/>
    </location>
</feature>
<feature type="signal peptide" evidence="2">
    <location>
        <begin position="1"/>
        <end position="18"/>
    </location>
</feature>